<proteinExistence type="inferred from homology"/>
<dbReference type="GO" id="GO:0046872">
    <property type="term" value="F:metal ion binding"/>
    <property type="evidence" value="ECO:0007669"/>
    <property type="project" value="UniProtKB-KW"/>
</dbReference>
<evidence type="ECO:0000256" key="3">
    <source>
        <dbReference type="ARBA" id="ARBA00022723"/>
    </source>
</evidence>
<dbReference type="PANTHER" id="PTHR10584">
    <property type="entry name" value="SUGAR KINASE"/>
    <property type="match status" value="1"/>
</dbReference>
<dbReference type="PANTHER" id="PTHR10584:SF166">
    <property type="entry name" value="RIBOKINASE"/>
    <property type="match status" value="1"/>
</dbReference>
<evidence type="ECO:0000256" key="9">
    <source>
        <dbReference type="HAMAP-Rule" id="MF_03215"/>
    </source>
</evidence>
<comment type="function">
    <text evidence="9">Catalyzes the phosphorylation of ribose at O-5 in a reaction requiring ATP and magnesium. The resulting D-ribose-5-phosphate can then be used either for sythesis of nucleotides, histidine, and tryptophan, or as a component of the pentose phosphate pathway.</text>
</comment>
<feature type="binding site" evidence="9">
    <location>
        <position position="299"/>
    </location>
    <ligand>
        <name>K(+)</name>
        <dbReference type="ChEBI" id="CHEBI:29103"/>
    </ligand>
</feature>
<keyword evidence="9" id="KW-0539">Nucleus</keyword>
<evidence type="ECO:0000256" key="8">
    <source>
        <dbReference type="ARBA" id="ARBA00023277"/>
    </source>
</evidence>
<dbReference type="GO" id="GO:0019303">
    <property type="term" value="P:D-ribose catabolic process"/>
    <property type="evidence" value="ECO:0007669"/>
    <property type="project" value="UniProtKB-UniRule"/>
</dbReference>
<feature type="binding site" evidence="9">
    <location>
        <position position="252"/>
    </location>
    <ligand>
        <name>K(+)</name>
        <dbReference type="ChEBI" id="CHEBI:29103"/>
    </ligand>
</feature>
<dbReference type="OrthoDB" id="415590at2759"/>
<organism evidence="11 12">
    <name type="scientific">Parnassius apollo</name>
    <name type="common">Apollo butterfly</name>
    <name type="synonym">Papilio apollo</name>
    <dbReference type="NCBI Taxonomy" id="110799"/>
    <lineage>
        <taxon>Eukaryota</taxon>
        <taxon>Metazoa</taxon>
        <taxon>Ecdysozoa</taxon>
        <taxon>Arthropoda</taxon>
        <taxon>Hexapoda</taxon>
        <taxon>Insecta</taxon>
        <taxon>Pterygota</taxon>
        <taxon>Neoptera</taxon>
        <taxon>Endopterygota</taxon>
        <taxon>Lepidoptera</taxon>
        <taxon>Glossata</taxon>
        <taxon>Ditrysia</taxon>
        <taxon>Papilionoidea</taxon>
        <taxon>Papilionidae</taxon>
        <taxon>Parnassiinae</taxon>
        <taxon>Parnassini</taxon>
        <taxon>Parnassius</taxon>
        <taxon>Parnassius</taxon>
    </lineage>
</organism>
<name>A0A8S3X2G4_PARAO</name>
<evidence type="ECO:0000256" key="1">
    <source>
        <dbReference type="ARBA" id="ARBA00022490"/>
    </source>
</evidence>
<comment type="caution">
    <text evidence="11">The sequence shown here is derived from an EMBL/GenBank/DDBJ whole genome shotgun (WGS) entry which is preliminary data.</text>
</comment>
<dbReference type="CDD" id="cd01174">
    <property type="entry name" value="ribokinase"/>
    <property type="match status" value="1"/>
</dbReference>
<dbReference type="PROSITE" id="PS00584">
    <property type="entry name" value="PFKB_KINASES_2"/>
    <property type="match status" value="1"/>
</dbReference>
<sequence length="317" mass="34103">MLSEDRNILNRVVVIGSCSVDFVTYAPRLPKPGETLHGHKFTTSFGGKGANQCVAAAKLGANSYIISRLGDDQWGQKYKEYLKEIGVDVTHASITSNSSTGIAQIVVAENGENQIVIVPGANNLLCSNDVKEAENLIKSADVIVAQLETPLESTMAAFKLSKGIRILNAAPARKDIENILPYCSILCINESEASLLADFAVNVSNAPLAINKLLETGCETVIITLGDKGAIFSSKNDKRCFHVFCESVIPVDTTGAGDAFVGALATYLVNRKNYPMHQIVGAACQVATISVTTEGTQNSYPTNFDAFNKQYRYVELE</sequence>
<evidence type="ECO:0000256" key="2">
    <source>
        <dbReference type="ARBA" id="ARBA00022679"/>
    </source>
</evidence>
<keyword evidence="8 9" id="KW-0119">Carbohydrate metabolism</keyword>
<keyword evidence="6 9" id="KW-0067">ATP-binding</keyword>
<keyword evidence="1 9" id="KW-0963">Cytoplasm</keyword>
<dbReference type="Proteomes" id="UP000691718">
    <property type="component" value="Unassembled WGS sequence"/>
</dbReference>
<feature type="binding site" evidence="9">
    <location>
        <begin position="19"/>
        <end position="21"/>
    </location>
    <ligand>
        <name>substrate</name>
    </ligand>
</feature>
<keyword evidence="7 9" id="KW-0460">Magnesium</keyword>
<comment type="caution">
    <text evidence="9">Lacks conserved residue(s) required for the propagation of feature annotation.</text>
</comment>
<comment type="catalytic activity">
    <reaction evidence="9">
        <text>D-ribose + ATP = D-ribose 5-phosphate + ADP + H(+)</text>
        <dbReference type="Rhea" id="RHEA:13697"/>
        <dbReference type="ChEBI" id="CHEBI:15378"/>
        <dbReference type="ChEBI" id="CHEBI:30616"/>
        <dbReference type="ChEBI" id="CHEBI:47013"/>
        <dbReference type="ChEBI" id="CHEBI:78346"/>
        <dbReference type="ChEBI" id="CHEBI:456216"/>
        <dbReference type="EC" id="2.7.1.15"/>
    </reaction>
</comment>
<dbReference type="GO" id="GO:0004747">
    <property type="term" value="F:ribokinase activity"/>
    <property type="evidence" value="ECO:0007669"/>
    <property type="project" value="UniProtKB-UniRule"/>
</dbReference>
<feature type="binding site" evidence="9">
    <location>
        <begin position="224"/>
        <end position="229"/>
    </location>
    <ligand>
        <name>ATP</name>
        <dbReference type="ChEBI" id="CHEBI:30616"/>
    </ligand>
</feature>
<comment type="cofactor">
    <cofactor evidence="9">
        <name>Mg(2+)</name>
        <dbReference type="ChEBI" id="CHEBI:18420"/>
    </cofactor>
    <text evidence="9">Requires a divalent cation, most likely magnesium in vivo, as an electrophilic catalyst to aid phosphoryl group transfer. It is the chelate of the metal and the nucleotide that is the actual substrate.</text>
</comment>
<evidence type="ECO:0000313" key="12">
    <source>
        <dbReference type="Proteomes" id="UP000691718"/>
    </source>
</evidence>
<protein>
    <recommendedName>
        <fullName evidence="9">Ribokinase</fullName>
        <shortName evidence="9">RK</shortName>
        <ecNumber evidence="9">2.7.1.15</ecNumber>
    </recommendedName>
</protein>
<gene>
    <name evidence="11" type="ORF">PAPOLLO_LOCUS13005</name>
</gene>
<evidence type="ECO:0000259" key="10">
    <source>
        <dbReference type="Pfam" id="PF00294"/>
    </source>
</evidence>
<dbReference type="AlphaFoldDB" id="A0A8S3X2G4"/>
<evidence type="ECO:0000256" key="4">
    <source>
        <dbReference type="ARBA" id="ARBA00022741"/>
    </source>
</evidence>
<keyword evidence="5 9" id="KW-0418">Kinase</keyword>
<feature type="binding site" evidence="9">
    <location>
        <position position="148"/>
    </location>
    <ligand>
        <name>substrate</name>
    </ligand>
</feature>
<dbReference type="GO" id="GO:0005524">
    <property type="term" value="F:ATP binding"/>
    <property type="evidence" value="ECO:0007669"/>
    <property type="project" value="UniProtKB-UniRule"/>
</dbReference>
<accession>A0A8S3X2G4</accession>
<feature type="binding site" evidence="9">
    <location>
        <position position="254"/>
    </location>
    <ligand>
        <name>K(+)</name>
        <dbReference type="ChEBI" id="CHEBI:29103"/>
    </ligand>
</feature>
<feature type="binding site" evidence="9">
    <location>
        <begin position="47"/>
        <end position="51"/>
    </location>
    <ligand>
        <name>substrate</name>
    </ligand>
</feature>
<dbReference type="EC" id="2.7.1.15" evidence="9"/>
<dbReference type="InterPro" id="IPR011611">
    <property type="entry name" value="PfkB_dom"/>
</dbReference>
<dbReference type="NCBIfam" id="TIGR02152">
    <property type="entry name" value="D_ribokin_bact"/>
    <property type="match status" value="1"/>
</dbReference>
<dbReference type="EMBL" id="CAJQZP010000929">
    <property type="protein sequence ID" value="CAG4996500.1"/>
    <property type="molecule type" value="Genomic_DNA"/>
</dbReference>
<evidence type="ECO:0000256" key="6">
    <source>
        <dbReference type="ARBA" id="ARBA00022840"/>
    </source>
</evidence>
<feature type="domain" description="Carbohydrate kinase PfkB" evidence="10">
    <location>
        <begin position="11"/>
        <end position="302"/>
    </location>
</feature>
<keyword evidence="12" id="KW-1185">Reference proteome</keyword>
<keyword evidence="2 9" id="KW-0808">Transferase</keyword>
<comment type="subcellular location">
    <subcellularLocation>
        <location evidence="9">Cytoplasm</location>
    </subcellularLocation>
    <subcellularLocation>
        <location evidence="9">Nucleus</location>
    </subcellularLocation>
</comment>
<comment type="subunit">
    <text evidence="9">Homodimer.</text>
</comment>
<feature type="binding site" evidence="9">
    <location>
        <position position="258"/>
    </location>
    <ligand>
        <name>substrate</name>
    </ligand>
</feature>
<feature type="active site" description="Proton acceptor" evidence="9">
    <location>
        <position position="258"/>
    </location>
</feature>
<evidence type="ECO:0000256" key="5">
    <source>
        <dbReference type="ARBA" id="ARBA00022777"/>
    </source>
</evidence>
<dbReference type="GO" id="GO:0005634">
    <property type="term" value="C:nucleus"/>
    <property type="evidence" value="ECO:0007669"/>
    <property type="project" value="UniProtKB-SubCell"/>
</dbReference>
<dbReference type="InterPro" id="IPR011877">
    <property type="entry name" value="Ribokinase"/>
</dbReference>
<dbReference type="InterPro" id="IPR002173">
    <property type="entry name" value="Carboh/pur_kinase_PfkB_CS"/>
</dbReference>
<dbReference type="FunFam" id="3.40.1190.20:FF:000010">
    <property type="entry name" value="Ribokinase"/>
    <property type="match status" value="1"/>
</dbReference>
<keyword evidence="9" id="KW-0630">Potassium</keyword>
<feature type="binding site" evidence="9">
    <location>
        <begin position="257"/>
        <end position="258"/>
    </location>
    <ligand>
        <name>ATP</name>
        <dbReference type="ChEBI" id="CHEBI:30616"/>
    </ligand>
</feature>
<dbReference type="Pfam" id="PF00294">
    <property type="entry name" value="PfkB"/>
    <property type="match status" value="1"/>
</dbReference>
<evidence type="ECO:0000313" key="11">
    <source>
        <dbReference type="EMBL" id="CAG4996500.1"/>
    </source>
</evidence>
<comment type="activity regulation">
    <text evidence="9">Activated by a monovalent cation that binds near, but not in, the active site. The most likely occupant of the site in vivo is potassium. Ion binding induces a conformational change that may alter substrate affinity.</text>
</comment>
<comment type="pathway">
    <text evidence="9">Carbohydrate metabolism; D-ribose degradation; D-ribose 5-phosphate from beta-D-ribopyranose: step 2/2.</text>
</comment>
<comment type="similarity">
    <text evidence="9">Belongs to the carbohydrate kinase PfkB family. Ribokinase subfamily.</text>
</comment>
<keyword evidence="4 9" id="KW-0547">Nucleotide-binding</keyword>
<feature type="binding site" evidence="9">
    <location>
        <position position="189"/>
    </location>
    <ligand>
        <name>ATP</name>
        <dbReference type="ChEBI" id="CHEBI:30616"/>
    </ligand>
</feature>
<reference evidence="11" key="1">
    <citation type="submission" date="2021-04" db="EMBL/GenBank/DDBJ databases">
        <authorList>
            <person name="Tunstrom K."/>
        </authorList>
    </citation>
    <scope>NUCLEOTIDE SEQUENCE</scope>
</reference>
<evidence type="ECO:0000256" key="7">
    <source>
        <dbReference type="ARBA" id="ARBA00022842"/>
    </source>
</evidence>
<feature type="binding site" evidence="9">
    <location>
        <position position="293"/>
    </location>
    <ligand>
        <name>K(+)</name>
        <dbReference type="ChEBI" id="CHEBI:29103"/>
    </ligand>
</feature>
<keyword evidence="3 9" id="KW-0479">Metal-binding</keyword>
<feature type="binding site" evidence="9">
    <location>
        <position position="290"/>
    </location>
    <ligand>
        <name>K(+)</name>
        <dbReference type="ChEBI" id="CHEBI:29103"/>
    </ligand>
</feature>
<dbReference type="GO" id="GO:0005829">
    <property type="term" value="C:cytosol"/>
    <property type="evidence" value="ECO:0007669"/>
    <property type="project" value="TreeGrafter"/>
</dbReference>
<feature type="binding site" evidence="9">
    <location>
        <position position="295"/>
    </location>
    <ligand>
        <name>K(+)</name>
        <dbReference type="ChEBI" id="CHEBI:29103"/>
    </ligand>
</feature>
<dbReference type="HAMAP" id="MF_01987">
    <property type="entry name" value="Ribokinase"/>
    <property type="match status" value="1"/>
</dbReference>